<evidence type="ECO:0000313" key="1">
    <source>
        <dbReference type="EMBL" id="OWU75609.1"/>
    </source>
</evidence>
<protein>
    <recommendedName>
        <fullName evidence="3">DUF1127 domain-containing protein</fullName>
    </recommendedName>
</protein>
<name>A0A225NMU0_9RHOB</name>
<dbReference type="RefSeq" id="WP_088648763.1">
    <property type="nucleotide sequence ID" value="NZ_AQQR01000002.1"/>
</dbReference>
<evidence type="ECO:0000313" key="2">
    <source>
        <dbReference type="Proteomes" id="UP000215377"/>
    </source>
</evidence>
<organism evidence="1 2">
    <name type="scientific">Marinibacterium profundimaris</name>
    <dbReference type="NCBI Taxonomy" id="1679460"/>
    <lineage>
        <taxon>Bacteria</taxon>
        <taxon>Pseudomonadati</taxon>
        <taxon>Pseudomonadota</taxon>
        <taxon>Alphaproteobacteria</taxon>
        <taxon>Rhodobacterales</taxon>
        <taxon>Paracoccaceae</taxon>
        <taxon>Marinibacterium</taxon>
    </lineage>
</organism>
<reference evidence="1 2" key="1">
    <citation type="submission" date="2013-04" db="EMBL/GenBank/DDBJ databases">
        <title>Oceanicola sp. 22II1-22F33 Genome Sequencing.</title>
        <authorList>
            <person name="Lai Q."/>
            <person name="Li G."/>
            <person name="Shao Z."/>
        </authorList>
    </citation>
    <scope>NUCLEOTIDE SEQUENCE [LARGE SCALE GENOMIC DNA]</scope>
    <source>
        <strain evidence="1 2">22II1-22F33</strain>
    </source>
</reference>
<gene>
    <name evidence="1" type="ORF">ATO3_05130</name>
</gene>
<evidence type="ECO:0008006" key="3">
    <source>
        <dbReference type="Google" id="ProtNLM"/>
    </source>
</evidence>
<dbReference type="AlphaFoldDB" id="A0A225NMU0"/>
<dbReference type="Proteomes" id="UP000215377">
    <property type="component" value="Unassembled WGS sequence"/>
</dbReference>
<comment type="caution">
    <text evidence="1">The sequence shown here is derived from an EMBL/GenBank/DDBJ whole genome shotgun (WGS) entry which is preliminary data.</text>
</comment>
<accession>A0A225NMU0</accession>
<dbReference type="EMBL" id="AQQR01000002">
    <property type="protein sequence ID" value="OWU75609.1"/>
    <property type="molecule type" value="Genomic_DNA"/>
</dbReference>
<dbReference type="OrthoDB" id="7872998at2"/>
<proteinExistence type="predicted"/>
<keyword evidence="2" id="KW-1185">Reference proteome</keyword>
<sequence length="73" mass="7969">MAYADHSSPRFGLGDALLAPLRAVVMTIESIRDCNRLGNEFDQLSHKSNARLAADGLTREELPAALAKRYGIL</sequence>